<accession>J4IAJ4</accession>
<evidence type="ECO:0000313" key="2">
    <source>
        <dbReference type="Proteomes" id="UP000006352"/>
    </source>
</evidence>
<evidence type="ECO:0000313" key="1">
    <source>
        <dbReference type="EMBL" id="CCM03016.1"/>
    </source>
</evidence>
<dbReference type="RefSeq" id="XP_012182299.1">
    <property type="nucleotide sequence ID" value="XM_012326909.1"/>
</dbReference>
<dbReference type="GeneID" id="24097927"/>
<name>J4IAJ4_9APHY</name>
<keyword evidence="2" id="KW-1185">Reference proteome</keyword>
<dbReference type="HOGENOM" id="CLU_2904206_0_0_1"/>
<dbReference type="AlphaFoldDB" id="J4IAJ4"/>
<dbReference type="InParanoid" id="J4IAJ4"/>
<reference evidence="1 2" key="1">
    <citation type="journal article" date="2012" name="Appl. Environ. Microbiol.">
        <title>Short-read sequencing for genomic analysis of the brown rot fungus Fibroporia radiculosa.</title>
        <authorList>
            <person name="Tang J.D."/>
            <person name="Perkins A.D."/>
            <person name="Sonstegard T.S."/>
            <person name="Schroeder S.G."/>
            <person name="Burgess S.C."/>
            <person name="Diehl S.V."/>
        </authorList>
    </citation>
    <scope>NUCLEOTIDE SEQUENCE [LARGE SCALE GENOMIC DNA]</scope>
    <source>
        <strain evidence="1 2">TFFH 294</strain>
    </source>
</reference>
<gene>
    <name evidence="1" type="ORF">FIBRA_05133</name>
</gene>
<dbReference type="Proteomes" id="UP000006352">
    <property type="component" value="Unassembled WGS sequence"/>
</dbReference>
<proteinExistence type="predicted"/>
<dbReference type="EMBL" id="HE797096">
    <property type="protein sequence ID" value="CCM03016.1"/>
    <property type="molecule type" value="Genomic_DNA"/>
</dbReference>
<organism evidence="1 2">
    <name type="scientific">Fibroporia radiculosa</name>
    <dbReference type="NCBI Taxonomy" id="599839"/>
    <lineage>
        <taxon>Eukaryota</taxon>
        <taxon>Fungi</taxon>
        <taxon>Dikarya</taxon>
        <taxon>Basidiomycota</taxon>
        <taxon>Agaricomycotina</taxon>
        <taxon>Agaricomycetes</taxon>
        <taxon>Polyporales</taxon>
        <taxon>Fibroporiaceae</taxon>
        <taxon>Fibroporia</taxon>
    </lineage>
</organism>
<protein>
    <submittedName>
        <fullName evidence="1">Uncharacterized protein</fullName>
    </submittedName>
</protein>
<sequence length="62" mass="7458">MLARFEESKQDDLARFERRTLQVEKELTDLQWRELANEVARALKGLYGLDLAEMFWKNRQPC</sequence>